<proteinExistence type="predicted"/>
<feature type="region of interest" description="Disordered" evidence="1">
    <location>
        <begin position="41"/>
        <end position="95"/>
    </location>
</feature>
<gene>
    <name evidence="2" type="ORF">A0H81_03892</name>
</gene>
<dbReference type="Proteomes" id="UP000092993">
    <property type="component" value="Unassembled WGS sequence"/>
</dbReference>
<keyword evidence="3" id="KW-1185">Reference proteome</keyword>
<organism evidence="2 3">
    <name type="scientific">Grifola frondosa</name>
    <name type="common">Maitake</name>
    <name type="synonym">Polyporus frondosus</name>
    <dbReference type="NCBI Taxonomy" id="5627"/>
    <lineage>
        <taxon>Eukaryota</taxon>
        <taxon>Fungi</taxon>
        <taxon>Dikarya</taxon>
        <taxon>Basidiomycota</taxon>
        <taxon>Agaricomycotina</taxon>
        <taxon>Agaricomycetes</taxon>
        <taxon>Polyporales</taxon>
        <taxon>Grifolaceae</taxon>
        <taxon>Grifola</taxon>
    </lineage>
</organism>
<comment type="caution">
    <text evidence="2">The sequence shown here is derived from an EMBL/GenBank/DDBJ whole genome shotgun (WGS) entry which is preliminary data.</text>
</comment>
<protein>
    <submittedName>
        <fullName evidence="2">Uncharacterized protein</fullName>
    </submittedName>
</protein>
<evidence type="ECO:0000256" key="1">
    <source>
        <dbReference type="SAM" id="MobiDB-lite"/>
    </source>
</evidence>
<name>A0A1C7MIJ3_GRIFR</name>
<dbReference type="AlphaFoldDB" id="A0A1C7MIJ3"/>
<feature type="compositionally biased region" description="Pro residues" evidence="1">
    <location>
        <begin position="45"/>
        <end position="54"/>
    </location>
</feature>
<feature type="compositionally biased region" description="Basic residues" evidence="1">
    <location>
        <begin position="63"/>
        <end position="74"/>
    </location>
</feature>
<evidence type="ECO:0000313" key="2">
    <source>
        <dbReference type="EMBL" id="OBZ76650.1"/>
    </source>
</evidence>
<accession>A0A1C7MIJ3</accession>
<dbReference type="EMBL" id="LUGG01000003">
    <property type="protein sequence ID" value="OBZ76650.1"/>
    <property type="molecule type" value="Genomic_DNA"/>
</dbReference>
<evidence type="ECO:0000313" key="3">
    <source>
        <dbReference type="Proteomes" id="UP000092993"/>
    </source>
</evidence>
<dbReference type="STRING" id="5627.A0A1C7MIJ3"/>
<dbReference type="OrthoDB" id="441517at2759"/>
<reference evidence="2 3" key="1">
    <citation type="submission" date="2016-03" db="EMBL/GenBank/DDBJ databases">
        <title>Whole genome sequencing of Grifola frondosa 9006-11.</title>
        <authorList>
            <person name="Min B."/>
            <person name="Park H."/>
            <person name="Kim J.-G."/>
            <person name="Cho H."/>
            <person name="Oh Y.-L."/>
            <person name="Kong W.-S."/>
            <person name="Choi I.-G."/>
        </authorList>
    </citation>
    <scope>NUCLEOTIDE SEQUENCE [LARGE SCALE GENOMIC DNA]</scope>
    <source>
        <strain evidence="2 3">9006-11</strain>
    </source>
</reference>
<sequence>MEAKLPWLKSDEGLQFEEDLWRTLSTTSVFTLIEDESTPVWNYTAPPPTVPPLSSPRSPSSKTHSHHARARKPLPAHLPSALGPHRLHCNTDVRAPDRVPRARVGLSVPLSPAEDEVRREIRALKGSY</sequence>